<dbReference type="AlphaFoldDB" id="A0A8R7UVZ3"/>
<evidence type="ECO:0000313" key="3">
    <source>
        <dbReference type="Proteomes" id="UP000015106"/>
    </source>
</evidence>
<reference evidence="3" key="1">
    <citation type="journal article" date="2013" name="Nature">
        <title>Draft genome of the wheat A-genome progenitor Triticum urartu.</title>
        <authorList>
            <person name="Ling H.Q."/>
            <person name="Zhao S."/>
            <person name="Liu D."/>
            <person name="Wang J."/>
            <person name="Sun H."/>
            <person name="Zhang C."/>
            <person name="Fan H."/>
            <person name="Li D."/>
            <person name="Dong L."/>
            <person name="Tao Y."/>
            <person name="Gao C."/>
            <person name="Wu H."/>
            <person name="Li Y."/>
            <person name="Cui Y."/>
            <person name="Guo X."/>
            <person name="Zheng S."/>
            <person name="Wang B."/>
            <person name="Yu K."/>
            <person name="Liang Q."/>
            <person name="Yang W."/>
            <person name="Lou X."/>
            <person name="Chen J."/>
            <person name="Feng M."/>
            <person name="Jian J."/>
            <person name="Zhang X."/>
            <person name="Luo G."/>
            <person name="Jiang Y."/>
            <person name="Liu J."/>
            <person name="Wang Z."/>
            <person name="Sha Y."/>
            <person name="Zhang B."/>
            <person name="Wu H."/>
            <person name="Tang D."/>
            <person name="Shen Q."/>
            <person name="Xue P."/>
            <person name="Zou S."/>
            <person name="Wang X."/>
            <person name="Liu X."/>
            <person name="Wang F."/>
            <person name="Yang Y."/>
            <person name="An X."/>
            <person name="Dong Z."/>
            <person name="Zhang K."/>
            <person name="Zhang X."/>
            <person name="Luo M.C."/>
            <person name="Dvorak J."/>
            <person name="Tong Y."/>
            <person name="Wang J."/>
            <person name="Yang H."/>
            <person name="Li Z."/>
            <person name="Wang D."/>
            <person name="Zhang A."/>
            <person name="Wang J."/>
        </authorList>
    </citation>
    <scope>NUCLEOTIDE SEQUENCE</scope>
    <source>
        <strain evidence="3">cv. G1812</strain>
    </source>
</reference>
<dbReference type="Proteomes" id="UP000015106">
    <property type="component" value="Chromosome 6"/>
</dbReference>
<keyword evidence="3" id="KW-1185">Reference proteome</keyword>
<name>A0A8R7UVZ3_TRIUA</name>
<dbReference type="EnsemblPlants" id="TuG1812G0600001826.01.T02">
    <property type="protein sequence ID" value="TuG1812G0600001826.01.T02"/>
    <property type="gene ID" value="TuG1812G0600001826.01"/>
</dbReference>
<reference evidence="2" key="3">
    <citation type="submission" date="2022-06" db="UniProtKB">
        <authorList>
            <consortium name="EnsemblPlants"/>
        </authorList>
    </citation>
    <scope>IDENTIFICATION</scope>
</reference>
<sequence>MAYTYGRMELTMVGWVWNDDGSWGGAAVPMCEHQVGNTWLLLGSGSRQGVRAHGSGHDMEGSGTWHAPSSDPSNMIALILEHKDSSEWGKGGRAFALLGMDD</sequence>
<evidence type="ECO:0000313" key="2">
    <source>
        <dbReference type="EnsemblPlants" id="TuG1812G0600001826.01.T02"/>
    </source>
</evidence>
<dbReference type="Gramene" id="TuG1812G0600001826.01.T02">
    <property type="protein sequence ID" value="TuG1812G0600001826.01.T02"/>
    <property type="gene ID" value="TuG1812G0600001826.01"/>
</dbReference>
<gene>
    <name evidence="2" type="primary">LOC125512124</name>
</gene>
<organism evidence="2 3">
    <name type="scientific">Triticum urartu</name>
    <name type="common">Red wild einkorn</name>
    <name type="synonym">Crithodium urartu</name>
    <dbReference type="NCBI Taxonomy" id="4572"/>
    <lineage>
        <taxon>Eukaryota</taxon>
        <taxon>Viridiplantae</taxon>
        <taxon>Streptophyta</taxon>
        <taxon>Embryophyta</taxon>
        <taxon>Tracheophyta</taxon>
        <taxon>Spermatophyta</taxon>
        <taxon>Magnoliopsida</taxon>
        <taxon>Liliopsida</taxon>
        <taxon>Poales</taxon>
        <taxon>Poaceae</taxon>
        <taxon>BOP clade</taxon>
        <taxon>Pooideae</taxon>
        <taxon>Triticodae</taxon>
        <taxon>Triticeae</taxon>
        <taxon>Triticinae</taxon>
        <taxon>Triticum</taxon>
    </lineage>
</organism>
<evidence type="ECO:0000256" key="1">
    <source>
        <dbReference type="SAM" id="MobiDB-lite"/>
    </source>
</evidence>
<proteinExistence type="predicted"/>
<reference evidence="2" key="2">
    <citation type="submission" date="2018-03" db="EMBL/GenBank/DDBJ databases">
        <title>The Triticum urartu genome reveals the dynamic nature of wheat genome evolution.</title>
        <authorList>
            <person name="Ling H."/>
            <person name="Ma B."/>
            <person name="Shi X."/>
            <person name="Liu H."/>
            <person name="Dong L."/>
            <person name="Sun H."/>
            <person name="Cao Y."/>
            <person name="Gao Q."/>
            <person name="Zheng S."/>
            <person name="Li Y."/>
            <person name="Yu Y."/>
            <person name="Du H."/>
            <person name="Qi M."/>
            <person name="Li Y."/>
            <person name="Yu H."/>
            <person name="Cui Y."/>
            <person name="Wang N."/>
            <person name="Chen C."/>
            <person name="Wu H."/>
            <person name="Zhao Y."/>
            <person name="Zhang J."/>
            <person name="Li Y."/>
            <person name="Zhou W."/>
            <person name="Zhang B."/>
            <person name="Hu W."/>
            <person name="Eijk M."/>
            <person name="Tang J."/>
            <person name="Witsenboer H."/>
            <person name="Zhao S."/>
            <person name="Li Z."/>
            <person name="Zhang A."/>
            <person name="Wang D."/>
            <person name="Liang C."/>
        </authorList>
    </citation>
    <scope>NUCLEOTIDE SEQUENCE [LARGE SCALE GENOMIC DNA]</scope>
    <source>
        <strain evidence="2">cv. G1812</strain>
    </source>
</reference>
<accession>A0A8R7UVZ3</accession>
<feature type="region of interest" description="Disordered" evidence="1">
    <location>
        <begin position="50"/>
        <end position="69"/>
    </location>
</feature>
<protein>
    <submittedName>
        <fullName evidence="2">Uncharacterized protein</fullName>
    </submittedName>
</protein>